<gene>
    <name evidence="2" type="ordered locus">Tmath_0354</name>
</gene>
<protein>
    <recommendedName>
        <fullName evidence="1">DUF2229 domain-containing protein</fullName>
    </recommendedName>
</protein>
<dbReference type="InterPro" id="IPR018709">
    <property type="entry name" value="CoA_activase_DUF2229"/>
</dbReference>
<dbReference type="InterPro" id="IPR051805">
    <property type="entry name" value="Dehydratase_Activator_Redct"/>
</dbReference>
<evidence type="ECO:0000313" key="2">
    <source>
        <dbReference type="EMBL" id="ADH60131.1"/>
    </source>
</evidence>
<organism evidence="2 3">
    <name type="scientific">Thermoanaerobacter mathranii subsp. mathranii (strain DSM 11426 / CCUG 53645 / CIP 108742 / A3)</name>
    <dbReference type="NCBI Taxonomy" id="583358"/>
    <lineage>
        <taxon>Bacteria</taxon>
        <taxon>Bacillati</taxon>
        <taxon>Bacillota</taxon>
        <taxon>Clostridia</taxon>
        <taxon>Thermoanaerobacterales</taxon>
        <taxon>Thermoanaerobacteraceae</taxon>
        <taxon>Thermoanaerobacter</taxon>
    </lineage>
</organism>
<dbReference type="EMBL" id="CP002032">
    <property type="protein sequence ID" value="ADH60131.1"/>
    <property type="molecule type" value="Genomic_DNA"/>
</dbReference>
<dbReference type="Gene3D" id="3.40.50.11900">
    <property type="match status" value="1"/>
</dbReference>
<name>A0ABN3Z2D3_THEM3</name>
<evidence type="ECO:0000259" key="1">
    <source>
        <dbReference type="Pfam" id="PF09989"/>
    </source>
</evidence>
<dbReference type="PANTHER" id="PTHR32329:SF2">
    <property type="entry name" value="BIFUNCTIONAL PROTEIN [INCLUDES 2-HYDROXYACYL-COA DEHYDRATASE (N-TER) AND ITS ACTIVATOR DOMAIN (C_TERM)"/>
    <property type="match status" value="1"/>
</dbReference>
<feature type="domain" description="DUF2229" evidence="1">
    <location>
        <begin position="2"/>
        <end position="217"/>
    </location>
</feature>
<keyword evidence="3" id="KW-1185">Reference proteome</keyword>
<accession>A0ABN3Z2D3</accession>
<evidence type="ECO:0000313" key="3">
    <source>
        <dbReference type="Proteomes" id="UP000002064"/>
    </source>
</evidence>
<dbReference type="RefSeq" id="WP_012994428.1">
    <property type="nucleotide sequence ID" value="NC_014209.1"/>
</dbReference>
<dbReference type="Proteomes" id="UP000002064">
    <property type="component" value="Chromosome"/>
</dbReference>
<reference evidence="2 3" key="1">
    <citation type="submission" date="2010-05" db="EMBL/GenBank/DDBJ databases">
        <title>Complete sequence of Thermoanaerobacter mathranii subsp. mathranii mathranii str. A3.</title>
        <authorList>
            <consortium name="US DOE Joint Genome Institute"/>
            <person name="Lucas S."/>
            <person name="Copeland A."/>
            <person name="Lapidus A."/>
            <person name="Cheng J.-F."/>
            <person name="Bruce D."/>
            <person name="Goodwin L."/>
            <person name="Pitluck S."/>
            <person name="Held B."/>
            <person name="Detter J.C."/>
            <person name="Han C."/>
            <person name="Tapia R."/>
            <person name="Land M."/>
            <person name="Hauser L."/>
            <person name="Kyrpides N."/>
            <person name="Mikhailova N."/>
            <person name="Zhou J."/>
            <person name="Hemme C."/>
            <person name="Woyke T."/>
        </authorList>
    </citation>
    <scope>NUCLEOTIDE SEQUENCE [LARGE SCALE GENOMIC DNA]</scope>
    <source>
        <strain evidence="2 3">A3</strain>
    </source>
</reference>
<sequence>MKIGIPKALMYYFYYPFWKTLFESLGFEVVTSGDTSKSVLDAGVKEAVAEICVPMKVYTGHILNLLDKNVDYIYIPRFVSLRRGIFMCPKFMGLPDMIKGLFDGIEDKILTHSIVAKSTDIAEFHNYTVFIDKLGVSRRDLKNALKKARSKWLEFRVLNKQGYDLNELLTNEEPKKYDGDITIGLIGYVYNVYDRFVNMDLLNVFRKLNIKVVTFDMMEEKVIQRQLKKFKKNMFWEFTNMLLGTAYEFMERDDIDGIVHITAFGCGPDSILEPFLIIDSEKYKKPFMTLRIDEQTGESHIITRVEAFTDLIKLKKHKDSVIAEEKSKEGVI</sequence>
<dbReference type="PANTHER" id="PTHR32329">
    <property type="entry name" value="BIFUNCTIONAL PROTEIN [INCLUDES 2-HYDROXYACYL-COA DEHYDRATASE (N-TER) AND ITS ACTIVATOR DOMAIN (C_TERM)-RELATED"/>
    <property type="match status" value="1"/>
</dbReference>
<proteinExistence type="predicted"/>
<dbReference type="Pfam" id="PF09989">
    <property type="entry name" value="DUF2229"/>
    <property type="match status" value="1"/>
</dbReference>